<dbReference type="EMBL" id="JAZGUE010000002">
    <property type="protein sequence ID" value="KAL2270118.1"/>
    <property type="molecule type" value="Genomic_DNA"/>
</dbReference>
<accession>A0ABR4DIB0</accession>
<evidence type="ECO:0000313" key="2">
    <source>
        <dbReference type="EMBL" id="KAL2270118.1"/>
    </source>
</evidence>
<feature type="compositionally biased region" description="Low complexity" evidence="1">
    <location>
        <begin position="521"/>
        <end position="543"/>
    </location>
</feature>
<protein>
    <submittedName>
        <fullName evidence="2">Uncharacterized protein</fullName>
    </submittedName>
</protein>
<gene>
    <name evidence="2" type="ORF">VTJ83DRAFT_2302</name>
</gene>
<feature type="region of interest" description="Disordered" evidence="1">
    <location>
        <begin position="511"/>
        <end position="574"/>
    </location>
</feature>
<feature type="compositionally biased region" description="Low complexity" evidence="1">
    <location>
        <begin position="565"/>
        <end position="574"/>
    </location>
</feature>
<dbReference type="Proteomes" id="UP001600064">
    <property type="component" value="Unassembled WGS sequence"/>
</dbReference>
<dbReference type="RefSeq" id="XP_070868842.1">
    <property type="nucleotide sequence ID" value="XM_071008558.1"/>
</dbReference>
<dbReference type="GeneID" id="98123202"/>
<feature type="region of interest" description="Disordered" evidence="1">
    <location>
        <begin position="440"/>
        <end position="460"/>
    </location>
</feature>
<organism evidence="2 3">
    <name type="scientific">Remersonia thermophila</name>
    <dbReference type="NCBI Taxonomy" id="72144"/>
    <lineage>
        <taxon>Eukaryota</taxon>
        <taxon>Fungi</taxon>
        <taxon>Dikarya</taxon>
        <taxon>Ascomycota</taxon>
        <taxon>Pezizomycotina</taxon>
        <taxon>Sordariomycetes</taxon>
        <taxon>Sordariomycetidae</taxon>
        <taxon>Sordariales</taxon>
        <taxon>Sordariales incertae sedis</taxon>
        <taxon>Remersonia</taxon>
    </lineage>
</organism>
<evidence type="ECO:0000313" key="3">
    <source>
        <dbReference type="Proteomes" id="UP001600064"/>
    </source>
</evidence>
<name>A0ABR4DIB0_9PEZI</name>
<keyword evidence="3" id="KW-1185">Reference proteome</keyword>
<proteinExistence type="predicted"/>
<sequence>MRPRLSRRPSRPGVVLRWAGARTKSTFSPARSSDSSAKAFTVNLSLDPRLRSASGSWRNGLTGEQYAVLDRVRQWFGSSQPSSHDAAVLLVSRSLAAWLDNDAFLAHLLAAAELCRSGSRSLALLAAAVDQVPLYDPARNAFAASEGLSVLRTHRASLFLPSSTGSGSEGTPTGAGAGAGAGPAALRFMLPTIPGPQNTHLRRPALDLPLANTLFTTGRPITVCASQWQPGPRGELPLLSGKAAQVPPEAATLYLGATPDAARSRKIGQSSSTLRVPLVPLTQPHRIHQSLGNILSRLRAHPAAEPTPASEELERAIPRLLDLRASNGLRHAGGPLGVWALVIPDKQPGAAGPRGPVAKLPALSLDEYSPEKERQLAAQTAMRMRGMLSRGCRLHRVLSGGGGWGSKRGLLSLDPETRLAGRENDDAEATEHDSLGSFLASLKGEPSQDPDAGPGGAGAGAGGIASPGMYVQFLAEPPAPASAAATVAADDERARSALDVLRGGALALLGTTAPDFDDQPRGGPAAAAAPERAEQQAAEAAAGRRGRQRARSAPPPSSPPPPTCSAPSPRRAST</sequence>
<evidence type="ECO:0000256" key="1">
    <source>
        <dbReference type="SAM" id="MobiDB-lite"/>
    </source>
</evidence>
<feature type="compositionally biased region" description="Pro residues" evidence="1">
    <location>
        <begin position="553"/>
        <end position="564"/>
    </location>
</feature>
<comment type="caution">
    <text evidence="2">The sequence shown here is derived from an EMBL/GenBank/DDBJ whole genome shotgun (WGS) entry which is preliminary data.</text>
</comment>
<reference evidence="2 3" key="1">
    <citation type="journal article" date="2024" name="Commun. Biol.">
        <title>Comparative genomic analysis of thermophilic fungi reveals convergent evolutionary adaptations and gene losses.</title>
        <authorList>
            <person name="Steindorff A.S."/>
            <person name="Aguilar-Pontes M.V."/>
            <person name="Robinson A.J."/>
            <person name="Andreopoulos B."/>
            <person name="LaButti K."/>
            <person name="Kuo A."/>
            <person name="Mondo S."/>
            <person name="Riley R."/>
            <person name="Otillar R."/>
            <person name="Haridas S."/>
            <person name="Lipzen A."/>
            <person name="Grimwood J."/>
            <person name="Schmutz J."/>
            <person name="Clum A."/>
            <person name="Reid I.D."/>
            <person name="Moisan M.C."/>
            <person name="Butler G."/>
            <person name="Nguyen T.T.M."/>
            <person name="Dewar K."/>
            <person name="Conant G."/>
            <person name="Drula E."/>
            <person name="Henrissat B."/>
            <person name="Hansel C."/>
            <person name="Singer S."/>
            <person name="Hutchinson M.I."/>
            <person name="de Vries R.P."/>
            <person name="Natvig D.O."/>
            <person name="Powell A.J."/>
            <person name="Tsang A."/>
            <person name="Grigoriev I.V."/>
        </authorList>
    </citation>
    <scope>NUCLEOTIDE SEQUENCE [LARGE SCALE GENOMIC DNA]</scope>
    <source>
        <strain evidence="2 3">ATCC 22073</strain>
    </source>
</reference>